<evidence type="ECO:0000313" key="1">
    <source>
        <dbReference type="EMBL" id="GIY26097.1"/>
    </source>
</evidence>
<dbReference type="Proteomes" id="UP001054945">
    <property type="component" value="Unassembled WGS sequence"/>
</dbReference>
<sequence length="122" mass="13631">MSVLALRFSSLQNLRERKNKPKSRLVANNLLEKDTRDTFVRQLNCLRIYGGMRAGPILESLLLKRGTYFVFDPEMGKAFKMIYNSLLSCCTCVPQLFGDLMTNCLVLCPLVSHTLGSNPGGA</sequence>
<name>A0AAV4S128_CAEEX</name>
<accession>A0AAV4S128</accession>
<evidence type="ECO:0000313" key="2">
    <source>
        <dbReference type="Proteomes" id="UP001054945"/>
    </source>
</evidence>
<dbReference type="AlphaFoldDB" id="A0AAV4S128"/>
<comment type="caution">
    <text evidence="1">The sequence shown here is derived from an EMBL/GenBank/DDBJ whole genome shotgun (WGS) entry which is preliminary data.</text>
</comment>
<reference evidence="1 2" key="1">
    <citation type="submission" date="2021-06" db="EMBL/GenBank/DDBJ databases">
        <title>Caerostris extrusa draft genome.</title>
        <authorList>
            <person name="Kono N."/>
            <person name="Arakawa K."/>
        </authorList>
    </citation>
    <scope>NUCLEOTIDE SEQUENCE [LARGE SCALE GENOMIC DNA]</scope>
</reference>
<gene>
    <name evidence="1" type="ORF">CEXT_31931</name>
</gene>
<organism evidence="1 2">
    <name type="scientific">Caerostris extrusa</name>
    <name type="common">Bark spider</name>
    <name type="synonym">Caerostris bankana</name>
    <dbReference type="NCBI Taxonomy" id="172846"/>
    <lineage>
        <taxon>Eukaryota</taxon>
        <taxon>Metazoa</taxon>
        <taxon>Ecdysozoa</taxon>
        <taxon>Arthropoda</taxon>
        <taxon>Chelicerata</taxon>
        <taxon>Arachnida</taxon>
        <taxon>Araneae</taxon>
        <taxon>Araneomorphae</taxon>
        <taxon>Entelegynae</taxon>
        <taxon>Araneoidea</taxon>
        <taxon>Araneidae</taxon>
        <taxon>Caerostris</taxon>
    </lineage>
</organism>
<protein>
    <submittedName>
        <fullName evidence="1">Uncharacterized protein</fullName>
    </submittedName>
</protein>
<dbReference type="EMBL" id="BPLR01008625">
    <property type="protein sequence ID" value="GIY26097.1"/>
    <property type="molecule type" value="Genomic_DNA"/>
</dbReference>
<proteinExistence type="predicted"/>
<keyword evidence="2" id="KW-1185">Reference proteome</keyword>